<evidence type="ECO:0000256" key="5">
    <source>
        <dbReference type="ARBA" id="ARBA00023136"/>
    </source>
</evidence>
<name>A0A8C5KS07_JACJA</name>
<dbReference type="Pfam" id="PF04103">
    <property type="entry name" value="CD20"/>
    <property type="match status" value="1"/>
</dbReference>
<evidence type="ECO:0000256" key="2">
    <source>
        <dbReference type="ARBA" id="ARBA00009565"/>
    </source>
</evidence>
<dbReference type="GO" id="GO:0005802">
    <property type="term" value="C:trans-Golgi network"/>
    <property type="evidence" value="ECO:0007669"/>
    <property type="project" value="TreeGrafter"/>
</dbReference>
<organism evidence="7 8">
    <name type="scientific">Jaculus jaculus</name>
    <name type="common">Lesser Egyptian jerboa</name>
    <dbReference type="NCBI Taxonomy" id="51337"/>
    <lineage>
        <taxon>Eukaryota</taxon>
        <taxon>Metazoa</taxon>
        <taxon>Chordata</taxon>
        <taxon>Craniata</taxon>
        <taxon>Vertebrata</taxon>
        <taxon>Euteleostomi</taxon>
        <taxon>Mammalia</taxon>
        <taxon>Eutheria</taxon>
        <taxon>Euarchontoglires</taxon>
        <taxon>Glires</taxon>
        <taxon>Rodentia</taxon>
        <taxon>Myomorpha</taxon>
        <taxon>Dipodoidea</taxon>
        <taxon>Dipodidae</taxon>
        <taxon>Dipodinae</taxon>
        <taxon>Jaculus</taxon>
    </lineage>
</organism>
<keyword evidence="5 6" id="KW-0472">Membrane</keyword>
<feature type="transmembrane region" description="Helical" evidence="6">
    <location>
        <begin position="86"/>
        <end position="105"/>
    </location>
</feature>
<feature type="transmembrane region" description="Helical" evidence="6">
    <location>
        <begin position="47"/>
        <end position="66"/>
    </location>
</feature>
<dbReference type="PANTHER" id="PTHR23320">
    <property type="entry name" value="MEMBRANE-SPANNING 4-DOMAINS SUBFAMILY A MS4A -RELATED"/>
    <property type="match status" value="1"/>
</dbReference>
<keyword evidence="8" id="KW-1185">Reference proteome</keyword>
<evidence type="ECO:0000256" key="6">
    <source>
        <dbReference type="SAM" id="Phobius"/>
    </source>
</evidence>
<comment type="similarity">
    <text evidence="2">Belongs to the MS4A family.</text>
</comment>
<accession>A0A8C5KS07</accession>
<evidence type="ECO:0000256" key="1">
    <source>
        <dbReference type="ARBA" id="ARBA00004141"/>
    </source>
</evidence>
<comment type="subcellular location">
    <subcellularLocation>
        <location evidence="1">Membrane</location>
        <topology evidence="1">Multi-pass membrane protein</topology>
    </subcellularLocation>
</comment>
<protein>
    <submittedName>
        <fullName evidence="7">Membrane-spanning 4-domains subfamily A member 6D-like</fullName>
    </submittedName>
</protein>
<feature type="transmembrane region" description="Helical" evidence="6">
    <location>
        <begin position="117"/>
        <end position="137"/>
    </location>
</feature>
<dbReference type="GeneID" id="101614338"/>
<dbReference type="CTD" id="64231"/>
<sequence length="246" mass="26678">MISQVMTNETVTVITTNGVSFAQTDKPQPIYKIQDGLKKHLKSEIKVIAAIQILCGIMLLFLGIILASAPTASHFTPVFASLLKSAYPFVGALCFVLSGSLSVITEKKSTKPLVHSSLAVSILSVLSTVVGISILSFNLAALGPATKECELNKELKTTPYSYYDYLDLPKRECHSAKITLTGALSVMLICTVLELSLAVLTALLWWKQAHSDFPGSVIFLSRDSRNKPSISSKSLCNHEYEELATP</sequence>
<dbReference type="InterPro" id="IPR007237">
    <property type="entry name" value="CD20-like"/>
</dbReference>
<dbReference type="InterPro" id="IPR030417">
    <property type="entry name" value="MS4A"/>
</dbReference>
<dbReference type="GO" id="GO:0007166">
    <property type="term" value="P:cell surface receptor signaling pathway"/>
    <property type="evidence" value="ECO:0007669"/>
    <property type="project" value="TreeGrafter"/>
</dbReference>
<keyword evidence="3 6" id="KW-0812">Transmembrane</keyword>
<dbReference type="AlphaFoldDB" id="A0A8C5KS07"/>
<dbReference type="PANTHER" id="PTHR23320:SF135">
    <property type="entry name" value="MEMBRANE-SPANNING 4-DOMAINS SUBFAMILY A MEMBER 6A"/>
    <property type="match status" value="1"/>
</dbReference>
<gene>
    <name evidence="7" type="primary">Ms4a6a</name>
</gene>
<dbReference type="Ensembl" id="ENSJJAT00000020679.1">
    <property type="protein sequence ID" value="ENSJJAP00000014183.1"/>
    <property type="gene ID" value="ENSJJAG00000016714.1"/>
</dbReference>
<proteinExistence type="inferred from homology"/>
<evidence type="ECO:0000313" key="8">
    <source>
        <dbReference type="Proteomes" id="UP000694385"/>
    </source>
</evidence>
<dbReference type="OrthoDB" id="10071849at2759"/>
<dbReference type="GeneTree" id="ENSGT00940000162688"/>
<dbReference type="OMA" id="WWKEAHS"/>
<dbReference type="Proteomes" id="UP000694385">
    <property type="component" value="Unassembled WGS sequence"/>
</dbReference>
<evidence type="ECO:0000256" key="3">
    <source>
        <dbReference type="ARBA" id="ARBA00022692"/>
    </source>
</evidence>
<reference evidence="7" key="1">
    <citation type="submission" date="2025-08" db="UniProtKB">
        <authorList>
            <consortium name="Ensembl"/>
        </authorList>
    </citation>
    <scope>IDENTIFICATION</scope>
</reference>
<feature type="transmembrane region" description="Helical" evidence="6">
    <location>
        <begin position="184"/>
        <end position="206"/>
    </location>
</feature>
<dbReference type="GO" id="GO:0005886">
    <property type="term" value="C:plasma membrane"/>
    <property type="evidence" value="ECO:0007669"/>
    <property type="project" value="TreeGrafter"/>
</dbReference>
<reference evidence="7" key="2">
    <citation type="submission" date="2025-09" db="UniProtKB">
        <authorList>
            <consortium name="Ensembl"/>
        </authorList>
    </citation>
    <scope>IDENTIFICATION</scope>
</reference>
<evidence type="ECO:0000256" key="4">
    <source>
        <dbReference type="ARBA" id="ARBA00022989"/>
    </source>
</evidence>
<evidence type="ECO:0000313" key="7">
    <source>
        <dbReference type="Ensembl" id="ENSJJAP00000014183.1"/>
    </source>
</evidence>
<keyword evidence="4 6" id="KW-1133">Transmembrane helix</keyword>